<dbReference type="Proteomes" id="UP000225148">
    <property type="component" value="Segment"/>
</dbReference>
<accession>A0A1Z1LXA9</accession>
<organism evidence="1 2">
    <name type="scientific">Serratia phage CHI14</name>
    <dbReference type="NCBI Taxonomy" id="2006941"/>
    <lineage>
        <taxon>Viruses</taxon>
        <taxon>Duplodnaviria</taxon>
        <taxon>Heunggongvirae</taxon>
        <taxon>Uroviricota</taxon>
        <taxon>Caudoviricetes</taxon>
        <taxon>Pantevenvirales</taxon>
        <taxon>Straboviridae</taxon>
        <taxon>Tevenvirinae</taxon>
        <taxon>Winklervirus</taxon>
        <taxon>Winklervirus chi14</taxon>
    </lineage>
</organism>
<dbReference type="KEGG" id="vg:40085431"/>
<dbReference type="EMBL" id="MF036690">
    <property type="protein sequence ID" value="ARW57445.1"/>
    <property type="molecule type" value="Genomic_DNA"/>
</dbReference>
<dbReference type="GeneID" id="40085431"/>
<dbReference type="RefSeq" id="YP_009609347.1">
    <property type="nucleotide sequence ID" value="NC_041996.1"/>
</dbReference>
<keyword evidence="2" id="KW-1185">Reference proteome</keyword>
<name>A0A1Z1LXA9_9CAUD</name>
<protein>
    <submittedName>
        <fullName evidence="1">Uncharacterized protein</fullName>
    </submittedName>
</protein>
<evidence type="ECO:0000313" key="1">
    <source>
        <dbReference type="EMBL" id="ARW57445.1"/>
    </source>
</evidence>
<evidence type="ECO:0000313" key="2">
    <source>
        <dbReference type="Proteomes" id="UP000225148"/>
    </source>
</evidence>
<sequence>MKAAAFLTIAAPALMKISDDFFRENPDYVEGVCCGKRKNLQD</sequence>
<reference evidence="1 2" key="1">
    <citation type="submission" date="2017-04" db="EMBL/GenBank/DDBJ databases">
        <title>Environmental T4-family bacteriophages evolve to escape abortive infection via multiple routes in a bacterial host employing altruistic suicide through Type III toxin-antitoxin systems.</title>
        <authorList>
            <person name="Chen B."/>
            <person name="Salmond G.P.C."/>
            <person name="Akusobi C."/>
            <person name="Fang X."/>
        </authorList>
    </citation>
    <scope>NUCLEOTIDE SEQUENCE [LARGE SCALE GENOMIC DNA]</scope>
</reference>
<proteinExistence type="predicted"/>